<dbReference type="Gene3D" id="3.30.1150.10">
    <property type="match status" value="1"/>
</dbReference>
<dbReference type="EMBL" id="CABO01000013">
    <property type="protein sequence ID" value="CBI01022.1"/>
    <property type="molecule type" value="Genomic_DNA"/>
</dbReference>
<proteinExistence type="predicted"/>
<dbReference type="SUPFAM" id="SSF74653">
    <property type="entry name" value="TolA/TonB C-terminal domain"/>
    <property type="match status" value="1"/>
</dbReference>
<name>E6Q1G2_9ZZZZ</name>
<organism evidence="1">
    <name type="scientific">mine drainage metagenome</name>
    <dbReference type="NCBI Taxonomy" id="410659"/>
    <lineage>
        <taxon>unclassified sequences</taxon>
        <taxon>metagenomes</taxon>
        <taxon>ecological metagenomes</taxon>
    </lineage>
</organism>
<protein>
    <recommendedName>
        <fullName evidence="2">TonB C-terminal domain-containing protein</fullName>
    </recommendedName>
</protein>
<evidence type="ECO:0008006" key="2">
    <source>
        <dbReference type="Google" id="ProtNLM"/>
    </source>
</evidence>
<evidence type="ECO:0000313" key="1">
    <source>
        <dbReference type="EMBL" id="CBI01022.1"/>
    </source>
</evidence>
<sequence>MIARMSRRLQTTLVGIAFGFVVVAATPRGASAWQSAQVPLRSYCAARVVALSRVGGSGLLSRRPGSAPSGPAGVASVWRYELAGDVPEAVSLQLTMQTTKGWYRVAAPIVPLLDDNGRYRSSEATFERMQVHSPAQFFELPFAAGRPKYLWVSKVGDAGASPHTPCPAMWIEHSAHRQHSVKNAKPLSANEAIWSQMDRTQRLNPSVYNPNALPPVAPIAQAHAVSEPASAATCRHPFRAARILHVVAPSYPFAYAGAGERWLATVAVMVERAPDGSVVGRVLARPSGRKFFDENALYAAAQSTYLPKIGLCRPVPSYYIFVAEYSPG</sequence>
<dbReference type="AlphaFoldDB" id="E6Q1G2"/>
<accession>E6Q1G2</accession>
<reference evidence="1" key="1">
    <citation type="submission" date="2009-10" db="EMBL/GenBank/DDBJ databases">
        <title>Diversity of trophic interactions inside an arsenic-rich microbial ecosystem.</title>
        <authorList>
            <person name="Bertin P.N."/>
            <person name="Heinrich-Salmeron A."/>
            <person name="Pelletier E."/>
            <person name="Goulhen-Chollet F."/>
            <person name="Arsene-Ploetze F."/>
            <person name="Gallien S."/>
            <person name="Calteau A."/>
            <person name="Vallenet D."/>
            <person name="Casiot C."/>
            <person name="Chane-Woon-Ming B."/>
            <person name="Giloteaux L."/>
            <person name="Barakat M."/>
            <person name="Bonnefoy V."/>
            <person name="Bruneel O."/>
            <person name="Chandler M."/>
            <person name="Cleiss J."/>
            <person name="Duran R."/>
            <person name="Elbaz-Poulichet F."/>
            <person name="Fonknechten N."/>
            <person name="Lauga B."/>
            <person name="Mornico D."/>
            <person name="Ortet P."/>
            <person name="Schaeffer C."/>
            <person name="Siguier P."/>
            <person name="Alexander Thil Smith A."/>
            <person name="Van Dorsselaer A."/>
            <person name="Weissenbach J."/>
            <person name="Medigue C."/>
            <person name="Le Paslier D."/>
        </authorList>
    </citation>
    <scope>NUCLEOTIDE SEQUENCE</scope>
</reference>
<gene>
    <name evidence="1" type="ORF">CARN4_0375</name>
</gene>
<comment type="caution">
    <text evidence="1">The sequence shown here is derived from an EMBL/GenBank/DDBJ whole genome shotgun (WGS) entry which is preliminary data.</text>
</comment>